<dbReference type="SMART" id="SM00852">
    <property type="entry name" value="MoCF_biosynth"/>
    <property type="match status" value="1"/>
</dbReference>
<dbReference type="GO" id="GO:0005829">
    <property type="term" value="C:cytosol"/>
    <property type="evidence" value="ECO:0007669"/>
    <property type="project" value="TreeGrafter"/>
</dbReference>
<proteinExistence type="inferred from homology"/>
<dbReference type="GO" id="GO:0006777">
    <property type="term" value="P:Mo-molybdopterin cofactor biosynthetic process"/>
    <property type="evidence" value="ECO:0007669"/>
    <property type="project" value="UniProtKB-UniRule"/>
</dbReference>
<dbReference type="InterPro" id="IPR036425">
    <property type="entry name" value="MoaB/Mog-like_dom_sf"/>
</dbReference>
<dbReference type="SUPFAM" id="SSF53218">
    <property type="entry name" value="Molybdenum cofactor biosynthesis proteins"/>
    <property type="match status" value="1"/>
</dbReference>
<reference evidence="4" key="2">
    <citation type="submission" date="2005-06" db="EMBL/GenBank/DDBJ databases">
        <title>Sequencing of the draft genome and assembly of Crocosphaera watsonii WH 8501.</title>
        <authorList>
            <consortium name="US DOE Joint Genome Institute (JGI-PGF)"/>
            <person name="Copeland A."/>
            <person name="Lucas S."/>
            <person name="Lapidus A."/>
            <person name="Barry K."/>
            <person name="Detter C."/>
            <person name="Glavina T."/>
            <person name="Hammon N."/>
            <person name="Israni S."/>
            <person name="Pitluck S."/>
            <person name="Richardson P."/>
        </authorList>
    </citation>
    <scope>NUCLEOTIDE SEQUENCE [LARGE SCALE GENOMIC DNA]</scope>
    <source>
        <strain evidence="4">WH 8501</strain>
    </source>
</reference>
<dbReference type="InterPro" id="IPR001453">
    <property type="entry name" value="MoaB/Mog_dom"/>
</dbReference>
<dbReference type="Pfam" id="PF00994">
    <property type="entry name" value="MoCF_biosynth"/>
    <property type="match status" value="1"/>
</dbReference>
<accession>Q4C4T4</accession>
<dbReference type="AlphaFoldDB" id="Q4C4T4"/>
<comment type="pathway">
    <text evidence="2">Cofactor biosynthesis; molybdopterin biosynthesis.</text>
</comment>
<name>Q4C4T4_CROWT</name>
<dbReference type="PIRSF" id="PIRSF006443">
    <property type="entry name" value="MoaB"/>
    <property type="match status" value="1"/>
</dbReference>
<evidence type="ECO:0000313" key="4">
    <source>
        <dbReference type="EMBL" id="EAM51181.1"/>
    </source>
</evidence>
<dbReference type="NCBIfam" id="TIGR00177">
    <property type="entry name" value="molyb_syn"/>
    <property type="match status" value="1"/>
</dbReference>
<comment type="function">
    <text evidence="2">May be involved in the biosynthesis of molybdopterin.</text>
</comment>
<evidence type="ECO:0000313" key="5">
    <source>
        <dbReference type="Proteomes" id="UP000003922"/>
    </source>
</evidence>
<evidence type="ECO:0000256" key="1">
    <source>
        <dbReference type="ARBA" id="ARBA00015262"/>
    </source>
</evidence>
<comment type="caution">
    <text evidence="4">The sequence shown here is derived from an EMBL/GenBank/DDBJ whole genome shotgun (WGS) entry which is preliminary data.</text>
</comment>
<gene>
    <name evidence="4" type="ORF">CwatDRAFT_4275</name>
</gene>
<keyword evidence="2" id="KW-0501">Molybdenum cofactor biosynthesis</keyword>
<sequence length="195" mass="21596">MFWQKCFRSRKIFLLKINLQVTKMNQKESLISLKVAVLTVSDTRTEADDKSGKILVDNLTTTGHLLAEKTIVPDNIYQIRAVVSRWVADESVQVILSTGGTGVTGRDGTPEAIKPLLDKEIEGFGEIFRMISYQEIKTSTIQSRCLAGVANGTYIFCLPGSSGACQTGWSIIKEQLDSRNRPCNLAQLIPRLTES</sequence>
<feature type="domain" description="MoaB/Mog" evidence="3">
    <location>
        <begin position="36"/>
        <end position="179"/>
    </location>
</feature>
<evidence type="ECO:0000256" key="2">
    <source>
        <dbReference type="PIRNR" id="PIRNR006443"/>
    </source>
</evidence>
<dbReference type="KEGG" id="cwa:CwatDRAFT_4275"/>
<dbReference type="InterPro" id="IPR013484">
    <property type="entry name" value="MoaB_proteobac"/>
</dbReference>
<protein>
    <recommendedName>
        <fullName evidence="1 2">Molybdenum cofactor biosynthesis protein B</fullName>
    </recommendedName>
</protein>
<organism evidence="4 5">
    <name type="scientific">Crocosphaera watsonii WH 8501</name>
    <dbReference type="NCBI Taxonomy" id="165597"/>
    <lineage>
        <taxon>Bacteria</taxon>
        <taxon>Bacillati</taxon>
        <taxon>Cyanobacteriota</taxon>
        <taxon>Cyanophyceae</taxon>
        <taxon>Oscillatoriophycideae</taxon>
        <taxon>Chroococcales</taxon>
        <taxon>Aphanothecaceae</taxon>
        <taxon>Crocosphaera</taxon>
    </lineage>
</organism>
<dbReference type="Proteomes" id="UP000003922">
    <property type="component" value="Unassembled WGS sequence"/>
</dbReference>
<dbReference type="Gene3D" id="3.40.980.10">
    <property type="entry name" value="MoaB/Mog-like domain"/>
    <property type="match status" value="1"/>
</dbReference>
<evidence type="ECO:0000259" key="3">
    <source>
        <dbReference type="SMART" id="SM00852"/>
    </source>
</evidence>
<dbReference type="CDD" id="cd00886">
    <property type="entry name" value="MogA_MoaB"/>
    <property type="match status" value="1"/>
</dbReference>
<dbReference type="PANTHER" id="PTHR43232">
    <property type="entry name" value="MOLYBDENUM COFACTOR BIOSYNTHESIS PROTEIN B"/>
    <property type="match status" value="1"/>
</dbReference>
<dbReference type="UniPathway" id="UPA00344"/>
<comment type="similarity">
    <text evidence="2">Belongs to the MoaB/Mog family.</text>
</comment>
<reference evidence="4" key="1">
    <citation type="submission" date="2004-02" db="EMBL/GenBank/DDBJ databases">
        <authorList>
            <consortium name="DOE Joint Genome Institute"/>
        </authorList>
    </citation>
    <scope>NUCLEOTIDE SEQUENCE [LARGE SCALE GENOMIC DNA]</scope>
    <source>
        <strain evidence="4">WH 8501</strain>
    </source>
</reference>
<dbReference type="PANTHER" id="PTHR43232:SF2">
    <property type="entry name" value="MOLYBDENUM COFACTOR BIOSYNTHESIS PROTEIN B"/>
    <property type="match status" value="1"/>
</dbReference>
<keyword evidence="5" id="KW-1185">Reference proteome</keyword>
<dbReference type="InterPro" id="IPR012245">
    <property type="entry name" value="MoaB"/>
</dbReference>
<dbReference type="EMBL" id="AADV02000007">
    <property type="protein sequence ID" value="EAM51181.1"/>
    <property type="molecule type" value="Genomic_DNA"/>
</dbReference>
<dbReference type="NCBIfam" id="TIGR02667">
    <property type="entry name" value="moaB_proteo"/>
    <property type="match status" value="1"/>
</dbReference>
<reference evidence="4" key="3">
    <citation type="submission" date="2016-12" db="EMBL/GenBank/DDBJ databases">
        <title>Annotation of the draft genome assembly of Crocosphaera watsonii WH 8501.</title>
        <authorList>
            <consortium name="US DOE Joint Genome Institute (JGI-ORNL)"/>
            <person name="Larimer F."/>
            <person name="Land M."/>
        </authorList>
    </citation>
    <scope>NUCLEOTIDE SEQUENCE</scope>
    <source>
        <strain evidence="4">WH 8501</strain>
    </source>
</reference>